<evidence type="ECO:0000313" key="1">
    <source>
        <dbReference type="EMBL" id="ALG14332.1"/>
    </source>
</evidence>
<dbReference type="AlphaFoldDB" id="A0A0N9I627"/>
<protein>
    <submittedName>
        <fullName evidence="1">Uncharacterized protein</fullName>
    </submittedName>
</protein>
<proteinExistence type="predicted"/>
<dbReference type="STRING" id="860235.AOZ06_52335"/>
<reference evidence="1 2" key="1">
    <citation type="submission" date="2015-07" db="EMBL/GenBank/DDBJ databases">
        <title>Genome sequencing of Kibdelosporangium phytohabitans.</title>
        <authorList>
            <person name="Qin S."/>
            <person name="Xing K."/>
        </authorList>
    </citation>
    <scope>NUCLEOTIDE SEQUENCE [LARGE SCALE GENOMIC DNA]</scope>
    <source>
        <strain evidence="1 2">KLBMP1111</strain>
    </source>
</reference>
<sequence length="109" mass="12273">MVKLHRGFPITTDEVNQACAQVANYLRAFDEDRVGVPTRHGIDARRASATVVAGHPMYDVEFTEQQVDEVLRVHNADRSRTEVVTYKQLIDRARRALELSAPTEVEPAV</sequence>
<keyword evidence="2" id="KW-1185">Reference proteome</keyword>
<dbReference type="KEGG" id="kphy:AOZ06_52335"/>
<organism evidence="1 2">
    <name type="scientific">Kibdelosporangium phytohabitans</name>
    <dbReference type="NCBI Taxonomy" id="860235"/>
    <lineage>
        <taxon>Bacteria</taxon>
        <taxon>Bacillati</taxon>
        <taxon>Actinomycetota</taxon>
        <taxon>Actinomycetes</taxon>
        <taxon>Pseudonocardiales</taxon>
        <taxon>Pseudonocardiaceae</taxon>
        <taxon>Kibdelosporangium</taxon>
    </lineage>
</organism>
<evidence type="ECO:0000313" key="2">
    <source>
        <dbReference type="Proteomes" id="UP000063699"/>
    </source>
</evidence>
<name>A0A0N9I627_9PSEU</name>
<gene>
    <name evidence="1" type="ORF">AOZ06_52335</name>
</gene>
<accession>A0A0N9I627</accession>
<dbReference type="Proteomes" id="UP000063699">
    <property type="component" value="Chromosome"/>
</dbReference>
<dbReference type="EMBL" id="CP012752">
    <property type="protein sequence ID" value="ALG14332.1"/>
    <property type="molecule type" value="Genomic_DNA"/>
</dbReference>